<comment type="caution">
    <text evidence="7">The sequence shown here is derived from an EMBL/GenBank/DDBJ whole genome shotgun (WGS) entry which is preliminary data.</text>
</comment>
<dbReference type="Pfam" id="PF01040">
    <property type="entry name" value="UbiA"/>
    <property type="match status" value="1"/>
</dbReference>
<evidence type="ECO:0000313" key="7">
    <source>
        <dbReference type="EMBL" id="KAH7128994.1"/>
    </source>
</evidence>
<evidence type="ECO:0000313" key="8">
    <source>
        <dbReference type="Proteomes" id="UP000738349"/>
    </source>
</evidence>
<feature type="region of interest" description="Disordered" evidence="5">
    <location>
        <begin position="1"/>
        <end position="22"/>
    </location>
</feature>
<reference evidence="7" key="1">
    <citation type="journal article" date="2021" name="Nat. Commun.">
        <title>Genetic determinants of endophytism in the Arabidopsis root mycobiome.</title>
        <authorList>
            <person name="Mesny F."/>
            <person name="Miyauchi S."/>
            <person name="Thiergart T."/>
            <person name="Pickel B."/>
            <person name="Atanasova L."/>
            <person name="Karlsson M."/>
            <person name="Huettel B."/>
            <person name="Barry K.W."/>
            <person name="Haridas S."/>
            <person name="Chen C."/>
            <person name="Bauer D."/>
            <person name="Andreopoulos W."/>
            <person name="Pangilinan J."/>
            <person name="LaButti K."/>
            <person name="Riley R."/>
            <person name="Lipzen A."/>
            <person name="Clum A."/>
            <person name="Drula E."/>
            <person name="Henrissat B."/>
            <person name="Kohler A."/>
            <person name="Grigoriev I.V."/>
            <person name="Martin F.M."/>
            <person name="Hacquard S."/>
        </authorList>
    </citation>
    <scope>NUCLEOTIDE SEQUENCE</scope>
    <source>
        <strain evidence="7">MPI-CAGE-AT-0147</strain>
    </source>
</reference>
<organism evidence="7 8">
    <name type="scientific">Dactylonectria macrodidyma</name>
    <dbReference type="NCBI Taxonomy" id="307937"/>
    <lineage>
        <taxon>Eukaryota</taxon>
        <taxon>Fungi</taxon>
        <taxon>Dikarya</taxon>
        <taxon>Ascomycota</taxon>
        <taxon>Pezizomycotina</taxon>
        <taxon>Sordariomycetes</taxon>
        <taxon>Hypocreomycetidae</taxon>
        <taxon>Hypocreales</taxon>
        <taxon>Nectriaceae</taxon>
        <taxon>Dactylonectria</taxon>
    </lineage>
</organism>
<feature type="transmembrane region" description="Helical" evidence="6">
    <location>
        <begin position="148"/>
        <end position="174"/>
    </location>
</feature>
<dbReference type="AlphaFoldDB" id="A0A9P9DYV8"/>
<feature type="transmembrane region" description="Helical" evidence="6">
    <location>
        <begin position="194"/>
        <end position="212"/>
    </location>
</feature>
<gene>
    <name evidence="7" type="ORF">EDB81DRAFT_871691</name>
</gene>
<dbReference type="PANTHER" id="PTHR42723:SF1">
    <property type="entry name" value="CHLOROPHYLL SYNTHASE, CHLOROPLASTIC"/>
    <property type="match status" value="1"/>
</dbReference>
<feature type="transmembrane region" description="Helical" evidence="6">
    <location>
        <begin position="224"/>
        <end position="244"/>
    </location>
</feature>
<evidence type="ECO:0000256" key="5">
    <source>
        <dbReference type="SAM" id="MobiDB-lite"/>
    </source>
</evidence>
<feature type="transmembrane region" description="Helical" evidence="6">
    <location>
        <begin position="54"/>
        <end position="78"/>
    </location>
</feature>
<sequence>MRPLNVLSGQSSDSSWKESGLGRCSRLDASGSLIRLDKSIIPAILRFDAHVYTLYLVTASDFISVLLPQTLFSIFAYLSTHFTTNNKGLPIIDLLPRLHLVIGWIWLQLLVLDLANQRLPDSIAEDEINKPWRPIPAKRMSSDGARQLLIVSIILTLGFATYAGGFSETLILFVLNWLYNDLGLANDHWILRNLLNALGITCIGAGATRVVFRPVDALDHQALHKWWLLCAGMILTTIHGQDLYDQEGDAKRGRKTAPLVLGDGISRWTIIVPVLAWSAIMPVSLGMRPSTELLGFVLPMLLGILISFRLLFWRTVLADKGTFKIWATWSVCLYALPLFKKMGGTTR</sequence>
<dbReference type="EMBL" id="JAGMUV010000018">
    <property type="protein sequence ID" value="KAH7128994.1"/>
    <property type="molecule type" value="Genomic_DNA"/>
</dbReference>
<evidence type="ECO:0000256" key="6">
    <source>
        <dbReference type="SAM" id="Phobius"/>
    </source>
</evidence>
<dbReference type="PANTHER" id="PTHR42723">
    <property type="entry name" value="CHLOROPHYLL SYNTHASE"/>
    <property type="match status" value="1"/>
</dbReference>
<feature type="transmembrane region" description="Helical" evidence="6">
    <location>
        <begin position="264"/>
        <end position="286"/>
    </location>
</feature>
<comment type="subcellular location">
    <subcellularLocation>
        <location evidence="1">Membrane</location>
        <topology evidence="1">Multi-pass membrane protein</topology>
    </subcellularLocation>
</comment>
<evidence type="ECO:0000256" key="4">
    <source>
        <dbReference type="ARBA" id="ARBA00023136"/>
    </source>
</evidence>
<feature type="transmembrane region" description="Helical" evidence="6">
    <location>
        <begin position="323"/>
        <end position="339"/>
    </location>
</feature>
<dbReference type="InterPro" id="IPR000537">
    <property type="entry name" value="UbiA_prenyltransferase"/>
</dbReference>
<evidence type="ECO:0000256" key="1">
    <source>
        <dbReference type="ARBA" id="ARBA00004141"/>
    </source>
</evidence>
<keyword evidence="8" id="KW-1185">Reference proteome</keyword>
<dbReference type="CDD" id="cd13965">
    <property type="entry name" value="PT_UbiA_3"/>
    <property type="match status" value="1"/>
</dbReference>
<evidence type="ECO:0000256" key="3">
    <source>
        <dbReference type="ARBA" id="ARBA00022989"/>
    </source>
</evidence>
<evidence type="ECO:0000256" key="2">
    <source>
        <dbReference type="ARBA" id="ARBA00022692"/>
    </source>
</evidence>
<keyword evidence="4 6" id="KW-0472">Membrane</keyword>
<keyword evidence="2 6" id="KW-0812">Transmembrane</keyword>
<accession>A0A9P9DYV8</accession>
<dbReference type="GO" id="GO:0016020">
    <property type="term" value="C:membrane"/>
    <property type="evidence" value="ECO:0007669"/>
    <property type="project" value="UniProtKB-SubCell"/>
</dbReference>
<feature type="transmembrane region" description="Helical" evidence="6">
    <location>
        <begin position="293"/>
        <end position="311"/>
    </location>
</feature>
<proteinExistence type="predicted"/>
<name>A0A9P9DYV8_9HYPO</name>
<dbReference type="InterPro" id="IPR050475">
    <property type="entry name" value="Prenyltransferase_related"/>
</dbReference>
<dbReference type="OrthoDB" id="434972at2759"/>
<dbReference type="Proteomes" id="UP000738349">
    <property type="component" value="Unassembled WGS sequence"/>
</dbReference>
<keyword evidence="3 6" id="KW-1133">Transmembrane helix</keyword>
<protein>
    <submittedName>
        <fullName evidence="7">UbiA prenyltransferase family-domain-containing protein</fullName>
    </submittedName>
</protein>
<dbReference type="GO" id="GO:0016765">
    <property type="term" value="F:transferase activity, transferring alkyl or aryl (other than methyl) groups"/>
    <property type="evidence" value="ECO:0007669"/>
    <property type="project" value="InterPro"/>
</dbReference>